<proteinExistence type="predicted"/>
<accession>A0A2V4AF69</accession>
<keyword evidence="2" id="KW-0812">Transmembrane</keyword>
<dbReference type="Proteomes" id="UP000248079">
    <property type="component" value="Unassembled WGS sequence"/>
</dbReference>
<keyword evidence="2" id="KW-1133">Transmembrane helix</keyword>
<dbReference type="OrthoDB" id="516973at2"/>
<protein>
    <submittedName>
        <fullName evidence="3">Uncharacterized protein</fullName>
    </submittedName>
</protein>
<organism evidence="3 4">
    <name type="scientific">Marinifilum breve</name>
    <dbReference type="NCBI Taxonomy" id="2184082"/>
    <lineage>
        <taxon>Bacteria</taxon>
        <taxon>Pseudomonadati</taxon>
        <taxon>Bacteroidota</taxon>
        <taxon>Bacteroidia</taxon>
        <taxon>Marinilabiliales</taxon>
        <taxon>Marinifilaceae</taxon>
    </lineage>
</organism>
<dbReference type="RefSeq" id="WP_110358903.1">
    <property type="nucleotide sequence ID" value="NZ_QFLI01000001.1"/>
</dbReference>
<evidence type="ECO:0000256" key="2">
    <source>
        <dbReference type="SAM" id="Phobius"/>
    </source>
</evidence>
<keyword evidence="4" id="KW-1185">Reference proteome</keyword>
<sequence length="1553" mass="174777">MSLKLLDIKKLKKARGSQENNIPKSRSRRNFLKGLGFGLLAFQPSLKALGKAIGNDIQYRKRGKSITFYSKGGNSWNINLNSFDGNPKLYFRKKQEDYHLILRNAFYPGTALPMDFKAILYNDLFWRIKITFTKLNVSKDLNLADWINGNSEINSLIYLDERIELNNRYSLDLEDHYHVIIDKFWKITLRGKDLANYKLNDFLGTAEQICFSFPVVEDLVYCKSNFEPKLNLSITSRNVEPFLSNWKFINGSELNSCREVQHQVQILKSERLSGKLSSIVLIDEKDVKKISGFLFYKKINEDLEEALKLYRSQLAIELNQESEKLVFIASMANSGIWANSSEVSYQLINSNEKAAFEMQGTNGRIESVNGLAHVAATKYLLPDAISLAVEYPEKPAIEIEYQDQKLQSKKKVVIDSRLGKIKIKEKEIIRLSILRPEDMLFLQFEFYNFKYIKKDQQSFLEINNAKKPATMVVVFPPQHTLEQAFWENNSLPGGEGNENVILPAKYIRSGKSRLVYSVPSNFKGMPIIMDELLNWSRFKLRVNYRARVLEPVKVVINKFQKLGGFISKKSTSKPKTISRQSLNIAKYSKNRLSNRSLYNKDQLSKNLPAEISGQLYAKINYAALKANLLEMRKPNLLETSIEAPTRLFISPNQLAGFAHHQRIHLKDHKETPKGNIQNLQFNNPLITNKGKLSELWHSRLGVRLKNGEVDEDGLEGFRSIRALWSSDGFKKLTPKPPRNKPFRTALDGRDRHNIVHQTSNFTIKSYTPRAVQAKRFMMSALGAWIDFNANFDYPDFHAHPDLELLEWEHLSTLGRDHYVKVVEAGFLFPFGHTAALVKITERKPDKATRAAVNRQRMYIVILEPVVYYQMQDQQNGFIPFPFQTVELPATRTPELDAPVDLVNMGGDYNFLIRSGGTDLIFDLLLVDQEGREQKIKLPLIFIGKSAAYDEAKSEQLVNVYNAEMNRFKADFNLQKVAYSPSLIEDDTTFETSLIDFGALSLGNKAATVLKFHPKVKTASVKVKAIEELTGSPDPVNIQLQDDENAAKVFAKVLDNLKADFSSGSDKSGGFMSPNTQVTSLSKLKGPLGGAVDKLQNLEFDPAEFFASSDDMPVAKLFGVVSIFDLLLGNLNFGDQGNQQSEALSGISQQMESLKEDILEQQAILETAAEDAQAAIEQEIQNLRNQLETKVNELEQQLTSQIPRIPNFNAYKTDKAFVVEYRWIPEMEVSKSLFGGFLTVNVQKPNEALQVLSKLSRPFDTSQKTQFGVDASFTDFAVEIKELIRVSFKSLKFGGGSGKKADVKVEMAEDDSILFLGPLSFVNQLQNLIPSNGFADGPYMKLSPAGVKAGFDLAIPSVEVGVCTIANMTLGAGVHLPFTGAPLTLSFNFCKREAPFLLTVSAFGGGGYFLMKTSVKGFVGMEAAFEFGAALSMNFGVASGGVSVMGGFYFSMEIVDDHTETILTGYIRFNGYLSILGIISLSLEIYLAFVAMFQNGKVEKLYGEAIVKVKIEVLFFSKTVTLTARRELKGADADPTFQMIMEENDWLEYCQAYA</sequence>
<name>A0A2V4AF69_9BACT</name>
<feature type="transmembrane region" description="Helical" evidence="2">
    <location>
        <begin position="1470"/>
        <end position="1492"/>
    </location>
</feature>
<evidence type="ECO:0000313" key="3">
    <source>
        <dbReference type="EMBL" id="PXY02744.1"/>
    </source>
</evidence>
<keyword evidence="1" id="KW-0175">Coiled coil</keyword>
<reference evidence="3 4" key="1">
    <citation type="submission" date="2018-05" db="EMBL/GenBank/DDBJ databases">
        <title>Marinifilum breve JC075T sp. nov., a marine bacterium isolated from Yongle Blue Hole in the South China Sea.</title>
        <authorList>
            <person name="Fu T."/>
        </authorList>
    </citation>
    <scope>NUCLEOTIDE SEQUENCE [LARGE SCALE GENOMIC DNA]</scope>
    <source>
        <strain evidence="3 4">JC075</strain>
    </source>
</reference>
<feature type="transmembrane region" description="Helical" evidence="2">
    <location>
        <begin position="1422"/>
        <end position="1450"/>
    </location>
</feature>
<keyword evidence="2" id="KW-0472">Membrane</keyword>
<comment type="caution">
    <text evidence="3">The sequence shown here is derived from an EMBL/GenBank/DDBJ whole genome shotgun (WGS) entry which is preliminary data.</text>
</comment>
<gene>
    <name evidence="3" type="ORF">DF185_01220</name>
</gene>
<feature type="coiled-coil region" evidence="1">
    <location>
        <begin position="1150"/>
        <end position="1199"/>
    </location>
</feature>
<evidence type="ECO:0000256" key="1">
    <source>
        <dbReference type="SAM" id="Coils"/>
    </source>
</evidence>
<evidence type="ECO:0000313" key="4">
    <source>
        <dbReference type="Proteomes" id="UP000248079"/>
    </source>
</evidence>
<dbReference type="EMBL" id="QFLI01000001">
    <property type="protein sequence ID" value="PXY02744.1"/>
    <property type="molecule type" value="Genomic_DNA"/>
</dbReference>